<feature type="compositionally biased region" description="Acidic residues" evidence="1">
    <location>
        <begin position="316"/>
        <end position="331"/>
    </location>
</feature>
<dbReference type="OrthoDB" id="5411773at2759"/>
<dbReference type="AlphaFoldDB" id="A0A9P4U384"/>
<dbReference type="Proteomes" id="UP000800235">
    <property type="component" value="Unassembled WGS sequence"/>
</dbReference>
<evidence type="ECO:0000313" key="2">
    <source>
        <dbReference type="EMBL" id="KAF2435650.1"/>
    </source>
</evidence>
<feature type="region of interest" description="Disordered" evidence="1">
    <location>
        <begin position="302"/>
        <end position="331"/>
    </location>
</feature>
<organism evidence="2 3">
    <name type="scientific">Tothia fuscella</name>
    <dbReference type="NCBI Taxonomy" id="1048955"/>
    <lineage>
        <taxon>Eukaryota</taxon>
        <taxon>Fungi</taxon>
        <taxon>Dikarya</taxon>
        <taxon>Ascomycota</taxon>
        <taxon>Pezizomycotina</taxon>
        <taxon>Dothideomycetes</taxon>
        <taxon>Pleosporomycetidae</taxon>
        <taxon>Venturiales</taxon>
        <taxon>Cylindrosympodiaceae</taxon>
        <taxon>Tothia</taxon>
    </lineage>
</organism>
<comment type="caution">
    <text evidence="2">The sequence shown here is derived from an EMBL/GenBank/DDBJ whole genome shotgun (WGS) entry which is preliminary data.</text>
</comment>
<protein>
    <submittedName>
        <fullName evidence="2">Uncharacterized protein</fullName>
    </submittedName>
</protein>
<name>A0A9P4U384_9PEZI</name>
<reference evidence="2" key="1">
    <citation type="journal article" date="2020" name="Stud. Mycol.">
        <title>101 Dothideomycetes genomes: a test case for predicting lifestyles and emergence of pathogens.</title>
        <authorList>
            <person name="Haridas S."/>
            <person name="Albert R."/>
            <person name="Binder M."/>
            <person name="Bloem J."/>
            <person name="Labutti K."/>
            <person name="Salamov A."/>
            <person name="Andreopoulos B."/>
            <person name="Baker S."/>
            <person name="Barry K."/>
            <person name="Bills G."/>
            <person name="Bluhm B."/>
            <person name="Cannon C."/>
            <person name="Castanera R."/>
            <person name="Culley D."/>
            <person name="Daum C."/>
            <person name="Ezra D."/>
            <person name="Gonzalez J."/>
            <person name="Henrissat B."/>
            <person name="Kuo A."/>
            <person name="Liang C."/>
            <person name="Lipzen A."/>
            <person name="Lutzoni F."/>
            <person name="Magnuson J."/>
            <person name="Mondo S."/>
            <person name="Nolan M."/>
            <person name="Ohm R."/>
            <person name="Pangilinan J."/>
            <person name="Park H.-J."/>
            <person name="Ramirez L."/>
            <person name="Alfaro M."/>
            <person name="Sun H."/>
            <person name="Tritt A."/>
            <person name="Yoshinaga Y."/>
            <person name="Zwiers L.-H."/>
            <person name="Turgeon B."/>
            <person name="Goodwin S."/>
            <person name="Spatafora J."/>
            <person name="Crous P."/>
            <person name="Grigoriev I."/>
        </authorList>
    </citation>
    <scope>NUCLEOTIDE SEQUENCE</scope>
    <source>
        <strain evidence="2">CBS 130266</strain>
    </source>
</reference>
<evidence type="ECO:0000256" key="1">
    <source>
        <dbReference type="SAM" id="MobiDB-lite"/>
    </source>
</evidence>
<feature type="region of interest" description="Disordered" evidence="1">
    <location>
        <begin position="133"/>
        <end position="154"/>
    </location>
</feature>
<evidence type="ECO:0000313" key="3">
    <source>
        <dbReference type="Proteomes" id="UP000800235"/>
    </source>
</evidence>
<sequence>MATPSTEAPPVPEYRKARGFPFRLRQNTLVYLEDRNFLEGFRALDNLLTGGNSQRLPRGEFPPAFTPFPQQLILATTLVVHPQFTTRARSPEDLQASNQALFFVRNVLRIVGPVNAKFGEVFALSPNVFTKARKQARRRNQDTDSTSSDEEQYDLDSPFAHQQSVFAQKKDFWQIVGWAFTCSVAHKQRWNRWKLWLAFALDLLEADFRLRWKLTSESGHPIHVEDSIIMQYLAGAKNEEGGRNGRRDIMNAVLADGKNGQHKFSEVWKDETKERKVKEEELTAPKKVNLDEDEWGDYDFEADQDEVTDREIGSPESDESTTDTDEREEEEYGGLEAILLRQRIFGLLCEVACNCTVQFTSLEDVFDIFTEFFRPLPLPVFTSLINKFPLSSDNQCALLVNLCLPFLATTYANINVFAISQDRLIRDFFPYAANSNSALENAKFSRLIQTLLRKMWGGNRLDPFDPDLRTSIERGIAARKAKAIGDGRTKDKGQNRAEAEAKKLLEYSAESILAILEQLKIQAGMPVYSDTGAGAKGPLLSSQLSSVADEDVDDDTLMD</sequence>
<proteinExistence type="predicted"/>
<keyword evidence="3" id="KW-1185">Reference proteome</keyword>
<accession>A0A9P4U384</accession>
<gene>
    <name evidence="2" type="ORF">EJ08DRAFT_656027</name>
</gene>
<dbReference type="EMBL" id="MU007012">
    <property type="protein sequence ID" value="KAF2435650.1"/>
    <property type="molecule type" value="Genomic_DNA"/>
</dbReference>